<feature type="domain" description="Transcription regulator Rua1 C-terminal" evidence="1">
    <location>
        <begin position="36"/>
        <end position="151"/>
    </location>
</feature>
<dbReference type="RefSeq" id="XP_019037113.1">
    <property type="nucleotide sequence ID" value="XM_019186474.1"/>
</dbReference>
<organism evidence="2 3">
    <name type="scientific">Wickerhamomyces anomalus (strain ATCC 58044 / CBS 1984 / NCYC 433 / NRRL Y-366-8)</name>
    <name type="common">Yeast</name>
    <name type="synonym">Hansenula anomala</name>
    <dbReference type="NCBI Taxonomy" id="683960"/>
    <lineage>
        <taxon>Eukaryota</taxon>
        <taxon>Fungi</taxon>
        <taxon>Dikarya</taxon>
        <taxon>Ascomycota</taxon>
        <taxon>Saccharomycotina</taxon>
        <taxon>Saccharomycetes</taxon>
        <taxon>Phaffomycetales</taxon>
        <taxon>Wickerhamomycetaceae</taxon>
        <taxon>Wickerhamomyces</taxon>
    </lineage>
</organism>
<dbReference type="AlphaFoldDB" id="A0A1E3NXL7"/>
<proteinExistence type="predicted"/>
<dbReference type="GeneID" id="30203720"/>
<sequence length="156" mass="18332">MRLLQSKDSSFQYFKNPNCPKSNYGDLTKEHSSLFSHYRYYRKLKSSGKIEVMCRLCRGRNWVPKEKFNLHMAFSHGILLPNHQKKSKVKPILLPKPTSLFISKSRQFTDFSVKCPKCEIWIKLGMSTRSNKSSAKNGLYFNYFSHYLKNHKTRAA</sequence>
<dbReference type="Proteomes" id="UP000094112">
    <property type="component" value="Unassembled WGS sequence"/>
</dbReference>
<evidence type="ECO:0000313" key="2">
    <source>
        <dbReference type="EMBL" id="ODQ57906.1"/>
    </source>
</evidence>
<accession>A0A1E3NXL7</accession>
<dbReference type="Pfam" id="PF14616">
    <property type="entry name" value="Rua1_C"/>
    <property type="match status" value="1"/>
</dbReference>
<name>A0A1E3NXL7_WICAA</name>
<evidence type="ECO:0000259" key="1">
    <source>
        <dbReference type="Pfam" id="PF14616"/>
    </source>
</evidence>
<evidence type="ECO:0000313" key="3">
    <source>
        <dbReference type="Proteomes" id="UP000094112"/>
    </source>
</evidence>
<keyword evidence="3" id="KW-1185">Reference proteome</keyword>
<dbReference type="EMBL" id="KV454212">
    <property type="protein sequence ID" value="ODQ57906.1"/>
    <property type="molecule type" value="Genomic_DNA"/>
</dbReference>
<dbReference type="InterPro" id="IPR028012">
    <property type="entry name" value="Rua1_C"/>
</dbReference>
<dbReference type="OrthoDB" id="3981139at2759"/>
<protein>
    <recommendedName>
        <fullName evidence="1">Transcription regulator Rua1 C-terminal domain-containing protein</fullName>
    </recommendedName>
</protein>
<gene>
    <name evidence="2" type="ORF">WICANDRAFT_94968</name>
</gene>
<reference evidence="2 3" key="1">
    <citation type="journal article" date="2016" name="Proc. Natl. Acad. Sci. U.S.A.">
        <title>Comparative genomics of biotechnologically important yeasts.</title>
        <authorList>
            <person name="Riley R."/>
            <person name="Haridas S."/>
            <person name="Wolfe K.H."/>
            <person name="Lopes M.R."/>
            <person name="Hittinger C.T."/>
            <person name="Goeker M."/>
            <person name="Salamov A.A."/>
            <person name="Wisecaver J.H."/>
            <person name="Long T.M."/>
            <person name="Calvey C.H."/>
            <person name="Aerts A.L."/>
            <person name="Barry K.W."/>
            <person name="Choi C."/>
            <person name="Clum A."/>
            <person name="Coughlan A.Y."/>
            <person name="Deshpande S."/>
            <person name="Douglass A.P."/>
            <person name="Hanson S.J."/>
            <person name="Klenk H.-P."/>
            <person name="LaButti K.M."/>
            <person name="Lapidus A."/>
            <person name="Lindquist E.A."/>
            <person name="Lipzen A.M."/>
            <person name="Meier-Kolthoff J.P."/>
            <person name="Ohm R.A."/>
            <person name="Otillar R.P."/>
            <person name="Pangilinan J.L."/>
            <person name="Peng Y."/>
            <person name="Rokas A."/>
            <person name="Rosa C.A."/>
            <person name="Scheuner C."/>
            <person name="Sibirny A.A."/>
            <person name="Slot J.C."/>
            <person name="Stielow J.B."/>
            <person name="Sun H."/>
            <person name="Kurtzman C.P."/>
            <person name="Blackwell M."/>
            <person name="Grigoriev I.V."/>
            <person name="Jeffries T.W."/>
        </authorList>
    </citation>
    <scope>NUCLEOTIDE SEQUENCE [LARGE SCALE GENOMIC DNA]</scope>
    <source>
        <strain evidence="3">ATCC 58044 / CBS 1984 / NCYC 433 / NRRL Y-366-8</strain>
    </source>
</reference>